<accession>A0ABN1GYN9</accession>
<gene>
    <name evidence="1" type="ORF">GCM10010394_63210</name>
</gene>
<evidence type="ECO:0000313" key="1">
    <source>
        <dbReference type="EMBL" id="GAA0623817.1"/>
    </source>
</evidence>
<dbReference type="EMBL" id="BAAACA010000052">
    <property type="protein sequence ID" value="GAA0623817.1"/>
    <property type="molecule type" value="Genomic_DNA"/>
</dbReference>
<protein>
    <submittedName>
        <fullName evidence="1">Uncharacterized protein</fullName>
    </submittedName>
</protein>
<organism evidence="1 2">
    <name type="scientific">Streptomyces crystallinus</name>
    <dbReference type="NCBI Taxonomy" id="68191"/>
    <lineage>
        <taxon>Bacteria</taxon>
        <taxon>Bacillati</taxon>
        <taxon>Actinomycetota</taxon>
        <taxon>Actinomycetes</taxon>
        <taxon>Kitasatosporales</taxon>
        <taxon>Streptomycetaceae</taxon>
        <taxon>Streptomyces</taxon>
    </lineage>
</organism>
<dbReference type="Proteomes" id="UP001500668">
    <property type="component" value="Unassembled WGS sequence"/>
</dbReference>
<sequence length="61" mass="6133">MLSNAQRLHPGAGAEPQVAFAAGQNIFGKGSRSRTGGGGSVLFETLPVPGVPVWEEGQAAA</sequence>
<keyword evidence="2" id="KW-1185">Reference proteome</keyword>
<comment type="caution">
    <text evidence="1">The sequence shown here is derived from an EMBL/GenBank/DDBJ whole genome shotgun (WGS) entry which is preliminary data.</text>
</comment>
<evidence type="ECO:0000313" key="2">
    <source>
        <dbReference type="Proteomes" id="UP001500668"/>
    </source>
</evidence>
<proteinExistence type="predicted"/>
<reference evidence="1 2" key="1">
    <citation type="journal article" date="2019" name="Int. J. Syst. Evol. Microbiol.">
        <title>The Global Catalogue of Microorganisms (GCM) 10K type strain sequencing project: providing services to taxonomists for standard genome sequencing and annotation.</title>
        <authorList>
            <consortium name="The Broad Institute Genomics Platform"/>
            <consortium name="The Broad Institute Genome Sequencing Center for Infectious Disease"/>
            <person name="Wu L."/>
            <person name="Ma J."/>
        </authorList>
    </citation>
    <scope>NUCLEOTIDE SEQUENCE [LARGE SCALE GENOMIC DNA]</scope>
    <source>
        <strain evidence="1 2">JCM 5067</strain>
    </source>
</reference>
<name>A0ABN1GYN9_9ACTN</name>